<evidence type="ECO:0000256" key="16">
    <source>
        <dbReference type="PROSITE-ProRule" id="PRU00339"/>
    </source>
</evidence>
<evidence type="ECO:0000256" key="1">
    <source>
        <dbReference type="ARBA" id="ARBA00003582"/>
    </source>
</evidence>
<evidence type="ECO:0000313" key="20">
    <source>
        <dbReference type="RefSeq" id="XP_033347255.1"/>
    </source>
</evidence>
<dbReference type="PROSITE" id="PS50293">
    <property type="entry name" value="TPR_REGION"/>
    <property type="match status" value="2"/>
</dbReference>
<dbReference type="PROSITE" id="PS50005">
    <property type="entry name" value="TPR"/>
    <property type="match status" value="5"/>
</dbReference>
<dbReference type="UniPathway" id="UPA00378"/>
<dbReference type="GO" id="GO:0030968">
    <property type="term" value="P:endoplasmic reticulum unfolded protein response"/>
    <property type="evidence" value="ECO:0007669"/>
    <property type="project" value="TreeGrafter"/>
</dbReference>
<evidence type="ECO:0000256" key="2">
    <source>
        <dbReference type="ARBA" id="ARBA00004141"/>
    </source>
</evidence>
<feature type="transmembrane region" description="Helical" evidence="17">
    <location>
        <begin position="12"/>
        <end position="32"/>
    </location>
</feature>
<comment type="subcellular location">
    <subcellularLocation>
        <location evidence="3">Endoplasmic reticulum</location>
    </subcellularLocation>
    <subcellularLocation>
        <location evidence="2">Membrane</location>
        <topology evidence="2">Multi-pass membrane protein</topology>
    </subcellularLocation>
</comment>
<keyword evidence="8 17" id="KW-0812">Transmembrane</keyword>
<comment type="pathway">
    <text evidence="4">Protein modification; protein glycosylation.</text>
</comment>
<feature type="transmembrane region" description="Helical" evidence="17">
    <location>
        <begin position="204"/>
        <end position="228"/>
    </location>
</feature>
<dbReference type="EC" id="2.4.1.109" evidence="6"/>
<evidence type="ECO:0000256" key="5">
    <source>
        <dbReference type="ARBA" id="ARBA00007882"/>
    </source>
</evidence>
<evidence type="ECO:0000256" key="12">
    <source>
        <dbReference type="ARBA" id="ARBA00022989"/>
    </source>
</evidence>
<feature type="transmembrane region" description="Helical" evidence="17">
    <location>
        <begin position="393"/>
        <end position="412"/>
    </location>
</feature>
<dbReference type="InterPro" id="IPR052346">
    <property type="entry name" value="O-mannosyl-transferase_TMTC"/>
</dbReference>
<evidence type="ECO:0000256" key="15">
    <source>
        <dbReference type="ARBA" id="ARBA00045102"/>
    </source>
</evidence>
<evidence type="ECO:0000256" key="11">
    <source>
        <dbReference type="ARBA" id="ARBA00022824"/>
    </source>
</evidence>
<dbReference type="PANTHER" id="PTHR44227:SF3">
    <property type="entry name" value="PROTEIN O-MANNOSYL-TRANSFERASE TMTC4"/>
    <property type="match status" value="1"/>
</dbReference>
<organism evidence="19 20">
    <name type="scientific">Bombus vosnesenskii</name>
    <dbReference type="NCBI Taxonomy" id="207650"/>
    <lineage>
        <taxon>Eukaryota</taxon>
        <taxon>Metazoa</taxon>
        <taxon>Ecdysozoa</taxon>
        <taxon>Arthropoda</taxon>
        <taxon>Hexapoda</taxon>
        <taxon>Insecta</taxon>
        <taxon>Pterygota</taxon>
        <taxon>Neoptera</taxon>
        <taxon>Endopterygota</taxon>
        <taxon>Hymenoptera</taxon>
        <taxon>Apocrita</taxon>
        <taxon>Aculeata</taxon>
        <taxon>Apoidea</taxon>
        <taxon>Anthophila</taxon>
        <taxon>Apidae</taxon>
        <taxon>Bombus</taxon>
        <taxon>Pyrobombus</taxon>
    </lineage>
</organism>
<dbReference type="Pfam" id="PF08409">
    <property type="entry name" value="TMTC_DUF1736"/>
    <property type="match status" value="1"/>
</dbReference>
<dbReference type="GO" id="GO:0016020">
    <property type="term" value="C:membrane"/>
    <property type="evidence" value="ECO:0007669"/>
    <property type="project" value="UniProtKB-SubCell"/>
</dbReference>
<sequence>MPLKMNSKLPDVPISFSLIIIITLSLCFINSYNGEFVFDDSEAIVHNEDVQTSPLMDIFKNDFWGTRLTYKQSHKSYRPLTILSFRLHFWLREKLIAQDYHIVNIILHTIVSILMLPVFNILIDSKERSTTFYATALFAVHPVHTEAVSGIVGRAELLCALFMWISIIFYYYSIYARRLLYRWLSMCGCITSVAIAMLCKETGITAVGICCIYDIIVVNKLYPFQIILFITSRPSCEQLKNFIKQKQKLLIRLFILFASGLILIISRFCIMEFKAPIFQPVDNPASFMHNIFLRILNYNYVYCLNIWLLICPEWLCFDWSMGCIPLINFNDKRILFVLLFWLIVGAMLVYIFNSYEDTFLRYSIMGVTMLVIPFLPASNIFFNVGFVLAERTLYIPSAGYCLLVVIGLQKLYNRVPVQYLLLSYVALISLFFVKSWIRSDQWRTETTLFRSALHVCPLNAKVHYNIAKNAADAGNSTLAQYEYEEALRLNPTYAQAMNNLGNLLKDQGRYLEAETLFKRAIELQEDFATAWMNLGIVLSALKRYEESEKSYLTALTYRSKYPDCFYNLGVLYLEQKNYDKALKAWESATKQRNTHRRAWTNMVLLLDDLGMREDALKVANQALRYIPDDASIHFNIANILGKAGNFVEAEVYFKNAISRNPKDAMFYTNLGVLYHRWNKLNEAEDMYKKALEFKPELNSAKENLRKLYSLKTLIK</sequence>
<dbReference type="GO" id="GO:0005783">
    <property type="term" value="C:endoplasmic reticulum"/>
    <property type="evidence" value="ECO:0007669"/>
    <property type="project" value="UniProtKB-SubCell"/>
</dbReference>
<dbReference type="Pfam" id="PF13424">
    <property type="entry name" value="TPR_12"/>
    <property type="match status" value="2"/>
</dbReference>
<gene>
    <name evidence="20" type="primary">LOC117232165</name>
</gene>
<dbReference type="GO" id="GO:0004169">
    <property type="term" value="F:dolichyl-phosphate-mannose-protein mannosyltransferase activity"/>
    <property type="evidence" value="ECO:0007669"/>
    <property type="project" value="UniProtKB-EC"/>
</dbReference>
<evidence type="ECO:0000256" key="3">
    <source>
        <dbReference type="ARBA" id="ARBA00004240"/>
    </source>
</evidence>
<feature type="repeat" description="TPR" evidence="16">
    <location>
        <begin position="528"/>
        <end position="561"/>
    </location>
</feature>
<dbReference type="AlphaFoldDB" id="A0A6J3K3Z9"/>
<comment type="similarity">
    <text evidence="5">Belongs to the TMTC family.</text>
</comment>
<keyword evidence="11" id="KW-0256">Endoplasmic reticulum</keyword>
<dbReference type="Pfam" id="PF13374">
    <property type="entry name" value="TPR_10"/>
    <property type="match status" value="1"/>
</dbReference>
<comment type="catalytic activity">
    <reaction evidence="14">
        <text>a di-trans,poly-cis-dolichyl beta-D-mannosyl phosphate + L-threonyl-[protein] = 3-O-(alpha-D-mannosyl)-L-threonyl-[protein] + a di-trans,poly-cis-dolichyl phosphate + H(+)</text>
        <dbReference type="Rhea" id="RHEA:53396"/>
        <dbReference type="Rhea" id="RHEA-COMP:11060"/>
        <dbReference type="Rhea" id="RHEA-COMP:13547"/>
        <dbReference type="Rhea" id="RHEA-COMP:19498"/>
        <dbReference type="Rhea" id="RHEA-COMP:19501"/>
        <dbReference type="ChEBI" id="CHEBI:15378"/>
        <dbReference type="ChEBI" id="CHEBI:30013"/>
        <dbReference type="ChEBI" id="CHEBI:57683"/>
        <dbReference type="ChEBI" id="CHEBI:58211"/>
        <dbReference type="ChEBI" id="CHEBI:137323"/>
        <dbReference type="EC" id="2.4.1.109"/>
    </reaction>
</comment>
<comment type="catalytic activity">
    <reaction evidence="15">
        <text>a di-trans,poly-cis-dolichyl beta-D-mannosyl phosphate + L-seryl-[protein] = 3-O-(alpha-D-mannosyl)-L-seryl-[protein] + a di-trans,poly-cis-dolichyl phosphate + H(+)</text>
        <dbReference type="Rhea" id="RHEA:17377"/>
        <dbReference type="Rhea" id="RHEA-COMP:9863"/>
        <dbReference type="Rhea" id="RHEA-COMP:13546"/>
        <dbReference type="Rhea" id="RHEA-COMP:19498"/>
        <dbReference type="Rhea" id="RHEA-COMP:19501"/>
        <dbReference type="ChEBI" id="CHEBI:15378"/>
        <dbReference type="ChEBI" id="CHEBI:29999"/>
        <dbReference type="ChEBI" id="CHEBI:57683"/>
        <dbReference type="ChEBI" id="CHEBI:58211"/>
        <dbReference type="ChEBI" id="CHEBI:137321"/>
        <dbReference type="EC" id="2.4.1.109"/>
    </reaction>
</comment>
<name>A0A6J3K3Z9_9HYME</name>
<dbReference type="PANTHER" id="PTHR44227">
    <property type="match status" value="1"/>
</dbReference>
<dbReference type="SMART" id="SM00028">
    <property type="entry name" value="TPR"/>
    <property type="match status" value="7"/>
</dbReference>
<feature type="transmembrane region" description="Helical" evidence="17">
    <location>
        <begin position="102"/>
        <end position="123"/>
    </location>
</feature>
<dbReference type="InterPro" id="IPR011990">
    <property type="entry name" value="TPR-like_helical_dom_sf"/>
</dbReference>
<evidence type="ECO:0000256" key="10">
    <source>
        <dbReference type="ARBA" id="ARBA00022803"/>
    </source>
</evidence>
<keyword evidence="12 17" id="KW-1133">Transmembrane helix</keyword>
<evidence type="ECO:0000256" key="13">
    <source>
        <dbReference type="ARBA" id="ARBA00023136"/>
    </source>
</evidence>
<accession>A0A6J3K3Z9</accession>
<reference evidence="20" key="1">
    <citation type="submission" date="2025-08" db="UniProtKB">
        <authorList>
            <consortium name="RefSeq"/>
        </authorList>
    </citation>
    <scope>IDENTIFICATION</scope>
    <source>
        <tissue evidence="20">Muscle</tissue>
    </source>
</reference>
<evidence type="ECO:0000256" key="7">
    <source>
        <dbReference type="ARBA" id="ARBA00022679"/>
    </source>
</evidence>
<feature type="repeat" description="TPR" evidence="16">
    <location>
        <begin position="562"/>
        <end position="595"/>
    </location>
</feature>
<evidence type="ECO:0000256" key="17">
    <source>
        <dbReference type="SAM" id="Phobius"/>
    </source>
</evidence>
<evidence type="ECO:0000313" key="19">
    <source>
        <dbReference type="Proteomes" id="UP000504631"/>
    </source>
</evidence>
<evidence type="ECO:0000259" key="18">
    <source>
        <dbReference type="Pfam" id="PF08409"/>
    </source>
</evidence>
<feature type="transmembrane region" description="Helical" evidence="17">
    <location>
        <begin position="179"/>
        <end position="198"/>
    </location>
</feature>
<dbReference type="Gene3D" id="1.25.40.10">
    <property type="entry name" value="Tetratricopeptide repeat domain"/>
    <property type="match status" value="3"/>
</dbReference>
<feature type="transmembrane region" description="Helical" evidence="17">
    <location>
        <begin position="151"/>
        <end position="172"/>
    </location>
</feature>
<keyword evidence="13 17" id="KW-0472">Membrane</keyword>
<dbReference type="InterPro" id="IPR019734">
    <property type="entry name" value="TPR_rpt"/>
</dbReference>
<feature type="domain" description="DUF1736" evidence="18">
    <location>
        <begin position="273"/>
        <end position="344"/>
    </location>
</feature>
<dbReference type="InterPro" id="IPR013618">
    <property type="entry name" value="TMTC_DUF1736"/>
</dbReference>
<evidence type="ECO:0000256" key="4">
    <source>
        <dbReference type="ARBA" id="ARBA00004922"/>
    </source>
</evidence>
<feature type="repeat" description="TPR" evidence="16">
    <location>
        <begin position="494"/>
        <end position="527"/>
    </location>
</feature>
<keyword evidence="10 16" id="KW-0802">TPR repeat</keyword>
<evidence type="ECO:0000256" key="8">
    <source>
        <dbReference type="ARBA" id="ARBA00022692"/>
    </source>
</evidence>
<dbReference type="SUPFAM" id="SSF48452">
    <property type="entry name" value="TPR-like"/>
    <property type="match status" value="1"/>
</dbReference>
<dbReference type="RefSeq" id="XP_033347255.1">
    <property type="nucleotide sequence ID" value="XM_033491364.1"/>
</dbReference>
<feature type="transmembrane region" description="Helical" evidence="17">
    <location>
        <begin position="418"/>
        <end position="437"/>
    </location>
</feature>
<feature type="repeat" description="TPR" evidence="16">
    <location>
        <begin position="630"/>
        <end position="663"/>
    </location>
</feature>
<proteinExistence type="inferred from homology"/>
<feature type="transmembrane region" description="Helical" evidence="17">
    <location>
        <begin position="249"/>
        <end position="268"/>
    </location>
</feature>
<comment type="function">
    <text evidence="1">Transfers mannosyl residues to the hydroxyl group of serine or threonine residues.</text>
</comment>
<feature type="transmembrane region" description="Helical" evidence="17">
    <location>
        <begin position="334"/>
        <end position="353"/>
    </location>
</feature>
<keyword evidence="9" id="KW-0677">Repeat</keyword>
<feature type="repeat" description="TPR" evidence="16">
    <location>
        <begin position="664"/>
        <end position="697"/>
    </location>
</feature>
<dbReference type="GeneID" id="117232165"/>
<protein>
    <recommendedName>
        <fullName evidence="6">dolichyl-phosphate-mannose--protein mannosyltransferase</fullName>
        <ecNumber evidence="6">2.4.1.109</ecNumber>
    </recommendedName>
</protein>
<dbReference type="KEGG" id="bvk:117232165"/>
<keyword evidence="7" id="KW-0808">Transferase</keyword>
<evidence type="ECO:0000256" key="14">
    <source>
        <dbReference type="ARBA" id="ARBA00045085"/>
    </source>
</evidence>
<dbReference type="Proteomes" id="UP000504631">
    <property type="component" value="Unplaced"/>
</dbReference>
<keyword evidence="19" id="KW-1185">Reference proteome</keyword>
<evidence type="ECO:0000256" key="6">
    <source>
        <dbReference type="ARBA" id="ARBA00012839"/>
    </source>
</evidence>
<evidence type="ECO:0000256" key="9">
    <source>
        <dbReference type="ARBA" id="ARBA00022737"/>
    </source>
</evidence>
<feature type="transmembrane region" description="Helical" evidence="17">
    <location>
        <begin position="359"/>
        <end position="381"/>
    </location>
</feature>